<dbReference type="Pfam" id="PF01063">
    <property type="entry name" value="Aminotran_4"/>
    <property type="match status" value="1"/>
</dbReference>
<reference evidence="1 2" key="1">
    <citation type="submission" date="2024-08" db="EMBL/GenBank/DDBJ databases">
        <authorList>
            <person name="Ishaq N."/>
        </authorList>
    </citation>
    <scope>NUCLEOTIDE SEQUENCE [LARGE SCALE GENOMIC DNA]</scope>
    <source>
        <strain evidence="1 2">DSM 18651</strain>
    </source>
</reference>
<dbReference type="SUPFAM" id="SSF56752">
    <property type="entry name" value="D-aminoacid aminotransferase-like PLP-dependent enzymes"/>
    <property type="match status" value="1"/>
</dbReference>
<organism evidence="1 2">
    <name type="scientific">Microbulbifer epialgicus</name>
    <dbReference type="NCBI Taxonomy" id="393907"/>
    <lineage>
        <taxon>Bacteria</taxon>
        <taxon>Pseudomonadati</taxon>
        <taxon>Pseudomonadota</taxon>
        <taxon>Gammaproteobacteria</taxon>
        <taxon>Cellvibrionales</taxon>
        <taxon>Microbulbiferaceae</taxon>
        <taxon>Microbulbifer</taxon>
    </lineage>
</organism>
<evidence type="ECO:0000313" key="1">
    <source>
        <dbReference type="EMBL" id="MFA0811471.1"/>
    </source>
</evidence>
<comment type="caution">
    <text evidence="1">The sequence shown here is derived from an EMBL/GenBank/DDBJ whole genome shotgun (WGS) entry which is preliminary data.</text>
</comment>
<dbReference type="Gene3D" id="3.30.470.10">
    <property type="match status" value="1"/>
</dbReference>
<dbReference type="RefSeq" id="WP_371839032.1">
    <property type="nucleotide sequence ID" value="NZ_JBGMEK010000021.1"/>
</dbReference>
<dbReference type="Proteomes" id="UP001569428">
    <property type="component" value="Unassembled WGS sequence"/>
</dbReference>
<name>A0ABV4NZB5_9GAMM</name>
<dbReference type="Gene3D" id="3.20.10.10">
    <property type="entry name" value="D-amino Acid Aminotransferase, subunit A, domain 2"/>
    <property type="match status" value="1"/>
</dbReference>
<proteinExistence type="predicted"/>
<keyword evidence="2" id="KW-1185">Reference proteome</keyword>
<dbReference type="GO" id="GO:0008483">
    <property type="term" value="F:transaminase activity"/>
    <property type="evidence" value="ECO:0007669"/>
    <property type="project" value="UniProtKB-KW"/>
</dbReference>
<keyword evidence="1" id="KW-0808">Transferase</keyword>
<dbReference type="InterPro" id="IPR043132">
    <property type="entry name" value="BCAT-like_C"/>
</dbReference>
<sequence>MLKLPHFYFQGRPATQLIADSDYANGILETMRCHNGGLPLWPLHRSRLERSSTLSESLLSEIDRSIKKLASKCSQNAAIARLRAGFVNGEQCWDLAFLPLLKAPEVEFGVRLYLCRTKLPASESKNLGCKFLDRSRYNAARAELPDGERVDGLILDSSGRVIESLRCNLLARFGSTWATPDLSRCGVRGVMLEWLSGHIQWQAREMNIQALCEADEVVLCNSVRGVIPVVEIVGYKSWSIGPDARRLQQLIVEALW</sequence>
<dbReference type="InterPro" id="IPR043131">
    <property type="entry name" value="BCAT-like_N"/>
</dbReference>
<evidence type="ECO:0000313" key="2">
    <source>
        <dbReference type="Proteomes" id="UP001569428"/>
    </source>
</evidence>
<keyword evidence="1" id="KW-0032">Aminotransferase</keyword>
<dbReference type="InterPro" id="IPR001544">
    <property type="entry name" value="Aminotrans_IV"/>
</dbReference>
<dbReference type="EMBL" id="JBGMEK010000021">
    <property type="protein sequence ID" value="MFA0811471.1"/>
    <property type="molecule type" value="Genomic_DNA"/>
</dbReference>
<accession>A0ABV4NZB5</accession>
<protein>
    <submittedName>
        <fullName evidence="1">Aminotransferase class IV</fullName>
    </submittedName>
</protein>
<dbReference type="InterPro" id="IPR036038">
    <property type="entry name" value="Aminotransferase-like"/>
</dbReference>
<gene>
    <name evidence="1" type="ORF">ACCI49_11135</name>
</gene>